<dbReference type="Pfam" id="PF13843">
    <property type="entry name" value="DDE_Tnp_1_7"/>
    <property type="match status" value="1"/>
</dbReference>
<evidence type="ECO:0000259" key="3">
    <source>
        <dbReference type="Pfam" id="PF13843"/>
    </source>
</evidence>
<keyword evidence="5" id="KW-1185">Reference proteome</keyword>
<keyword evidence="2" id="KW-1133">Transmembrane helix</keyword>
<evidence type="ECO:0000313" key="4">
    <source>
        <dbReference type="EMBL" id="KAE9528864.1"/>
    </source>
</evidence>
<protein>
    <recommendedName>
        <fullName evidence="3">PiggyBac transposable element-derived protein domain-containing protein</fullName>
    </recommendedName>
</protein>
<dbReference type="InterPro" id="IPR029526">
    <property type="entry name" value="PGBD"/>
</dbReference>
<dbReference type="OrthoDB" id="6577955at2759"/>
<evidence type="ECO:0000256" key="2">
    <source>
        <dbReference type="SAM" id="Phobius"/>
    </source>
</evidence>
<proteinExistence type="predicted"/>
<evidence type="ECO:0000313" key="5">
    <source>
        <dbReference type="Proteomes" id="UP000475862"/>
    </source>
</evidence>
<keyword evidence="2" id="KW-0472">Membrane</keyword>
<sequence length="634" mass="73321">MDDFEKRRIEFYLEETDQITEVWGGESSGDENVVENDNRSDHDTDSEQSVYDLEYDHERDEITVNEMDFDNSYNESDDDVPLSMRVQYFVGKDGTKWFRKNPTQNIRTIKQNLVTEKSGVKGVAKNAKSEMESWEIFFSNPIIETIVKCTNIYIAKVRCNFSRDRDALDTNNREIKALIGCLYIIGAIKGGHRSTLDLWKTDGLGAELLPCVMSEKRFQFLLRCIRFDDIRGRDERIKVDKITHIRWVFEHFVDNCKNAYSVSEYITIDEKLQAFRGRCSFKMYIPNKPAKYGIKIFAVCDAINCYTSNLEIYAGVQPDGPFKLDNSASSVVKRLVQPFRNIGRNITTDNWFTSVPLAIDLFNNYKLTLVGTIRKNKRQLPIEFTSTKNRPIYTSYFGFSEDKVTIVSYTPKKNKIVLLLSTMHHSSTIDESTKEIKKPEIITFYNCTKGAVDTMDKKTENYTVARKSCRWPLTVFYSILNIAGLNSQIIFQENTKIKMSRLNFLKTLSRQLMEEQLKYRLTIDLLPKTTKFRLKQYATKTNEAAGTSQRVRASGRCAFCERAKDRKTTKEKDGFGCPSKRNGSHRIPNTIASSVQSHLAITVIIAITLLMRRMYKRVYQKNSPDDFRHDLTDV</sequence>
<name>A0A6G0TCA2_APHGL</name>
<feature type="compositionally biased region" description="Basic and acidic residues" evidence="1">
    <location>
        <begin position="36"/>
        <end position="45"/>
    </location>
</feature>
<feature type="transmembrane region" description="Helical" evidence="2">
    <location>
        <begin position="591"/>
        <end position="611"/>
    </location>
</feature>
<organism evidence="4 5">
    <name type="scientific">Aphis glycines</name>
    <name type="common">Soybean aphid</name>
    <dbReference type="NCBI Taxonomy" id="307491"/>
    <lineage>
        <taxon>Eukaryota</taxon>
        <taxon>Metazoa</taxon>
        <taxon>Ecdysozoa</taxon>
        <taxon>Arthropoda</taxon>
        <taxon>Hexapoda</taxon>
        <taxon>Insecta</taxon>
        <taxon>Pterygota</taxon>
        <taxon>Neoptera</taxon>
        <taxon>Paraneoptera</taxon>
        <taxon>Hemiptera</taxon>
        <taxon>Sternorrhyncha</taxon>
        <taxon>Aphidomorpha</taxon>
        <taxon>Aphidoidea</taxon>
        <taxon>Aphididae</taxon>
        <taxon>Aphidini</taxon>
        <taxon>Aphis</taxon>
        <taxon>Aphis</taxon>
    </lineage>
</organism>
<feature type="region of interest" description="Disordered" evidence="1">
    <location>
        <begin position="20"/>
        <end position="47"/>
    </location>
</feature>
<dbReference type="Proteomes" id="UP000475862">
    <property type="component" value="Unassembled WGS sequence"/>
</dbReference>
<dbReference type="PANTHER" id="PTHR46599:SF6">
    <property type="entry name" value="DUAL SPECIFICITY PHOSPHATASE 26"/>
    <property type="match status" value="1"/>
</dbReference>
<dbReference type="AlphaFoldDB" id="A0A6G0TCA2"/>
<comment type="caution">
    <text evidence="4">The sequence shown here is derived from an EMBL/GenBank/DDBJ whole genome shotgun (WGS) entry which is preliminary data.</text>
</comment>
<dbReference type="PANTHER" id="PTHR46599">
    <property type="entry name" value="PIGGYBAC TRANSPOSABLE ELEMENT-DERIVED PROTEIN 4"/>
    <property type="match status" value="1"/>
</dbReference>
<keyword evidence="2" id="KW-0812">Transmembrane</keyword>
<dbReference type="EMBL" id="VYZN01000048">
    <property type="protein sequence ID" value="KAE9528864.1"/>
    <property type="molecule type" value="Genomic_DNA"/>
</dbReference>
<evidence type="ECO:0000256" key="1">
    <source>
        <dbReference type="SAM" id="MobiDB-lite"/>
    </source>
</evidence>
<gene>
    <name evidence="4" type="ORF">AGLY_012439</name>
</gene>
<reference evidence="4 5" key="1">
    <citation type="submission" date="2019-08" db="EMBL/GenBank/DDBJ databases">
        <title>The genome of the soybean aphid Biotype 1, its phylome, world population structure and adaptation to the North American continent.</title>
        <authorList>
            <person name="Giordano R."/>
            <person name="Donthu R.K."/>
            <person name="Hernandez A.G."/>
            <person name="Wright C.L."/>
            <person name="Zimin A.V."/>
        </authorList>
    </citation>
    <scope>NUCLEOTIDE SEQUENCE [LARGE SCALE GENOMIC DNA]</scope>
    <source>
        <tissue evidence="4">Whole aphids</tissue>
    </source>
</reference>
<feature type="domain" description="PiggyBac transposable element-derived protein" evidence="3">
    <location>
        <begin position="132"/>
        <end position="487"/>
    </location>
</feature>
<accession>A0A6G0TCA2</accession>